<dbReference type="Gene3D" id="3.30.565.10">
    <property type="entry name" value="Histidine kinase-like ATPase, C-terminal domain"/>
    <property type="match status" value="1"/>
</dbReference>
<dbReference type="SUPFAM" id="SSF47384">
    <property type="entry name" value="Homodimeric domain of signal transducing histidine kinase"/>
    <property type="match status" value="1"/>
</dbReference>
<dbReference type="SMART" id="SM00388">
    <property type="entry name" value="HisKA"/>
    <property type="match status" value="1"/>
</dbReference>
<evidence type="ECO:0000256" key="4">
    <source>
        <dbReference type="ARBA" id="ARBA00022679"/>
    </source>
</evidence>
<dbReference type="RefSeq" id="WP_009541917.1">
    <property type="nucleotide sequence ID" value="NZ_ANHY01000018.1"/>
</dbReference>
<dbReference type="OrthoDB" id="8477070at2"/>
<evidence type="ECO:0000256" key="2">
    <source>
        <dbReference type="ARBA" id="ARBA00012438"/>
    </source>
</evidence>
<protein>
    <recommendedName>
        <fullName evidence="2">histidine kinase</fullName>
        <ecNumber evidence="2">2.7.13.3</ecNumber>
    </recommendedName>
</protein>
<sequence length="375" mass="40608">MPDLTAAVVDALPMSGCLVDQEGVIVAVSDEWRRFGEENGSLDADFGLGTNYVAICGASSDASIRAIGRGVKSVLAGDREDFRHVYSCHAPWEVRWYRVSCRHVKAEGQRMALVVHTSITGEVLKGSMAKEAERDIARLGAERAELLQRLSDELRAPLNTIIGLSDMLSQAVFGPLGNARYEDYAAEIGGSGRRLRALVDDVVELSLMDGGELPLREDTIDLAALCDDIAEEWRERAEERRVDIFPWAPGDLPPLRADGGRVRQMIGHLLDNALDAAPEDSRVTLEAAEDAAGCLTITVTDVGAGLPRNDPMRLTEPFYKAAGPAVDPEHPGLGLALTRGLIEAHGGRLMLRARPRRGTAVTLRFPQTRSLRAAG</sequence>
<dbReference type="InterPro" id="IPR003594">
    <property type="entry name" value="HATPase_dom"/>
</dbReference>
<dbReference type="eggNOG" id="COG2205">
    <property type="taxonomic scope" value="Bacteria"/>
</dbReference>
<evidence type="ECO:0000256" key="1">
    <source>
        <dbReference type="ARBA" id="ARBA00000085"/>
    </source>
</evidence>
<dbReference type="InterPro" id="IPR036890">
    <property type="entry name" value="HATPase_C_sf"/>
</dbReference>
<dbReference type="CDD" id="cd00082">
    <property type="entry name" value="HisKA"/>
    <property type="match status" value="1"/>
</dbReference>
<reference evidence="7 8" key="1">
    <citation type="journal article" date="2013" name="Genome Announc.">
        <title>Draft Genome Sequence of an Alphaproteobacterium, Caenispirillum salinarum AK4(T), Isolated from a Solar Saltern.</title>
        <authorList>
            <person name="Khatri I."/>
            <person name="Singh A."/>
            <person name="Korpole S."/>
            <person name="Pinnaka A.K."/>
            <person name="Subramanian S."/>
        </authorList>
    </citation>
    <scope>NUCLEOTIDE SEQUENCE [LARGE SCALE GENOMIC DNA]</scope>
    <source>
        <strain evidence="7 8">AK4</strain>
    </source>
</reference>
<dbReference type="PANTHER" id="PTHR42878:SF13">
    <property type="entry name" value="HISTIDINE KINASE"/>
    <property type="match status" value="1"/>
</dbReference>
<keyword evidence="4" id="KW-0808">Transferase</keyword>
<dbReference type="Pfam" id="PF00512">
    <property type="entry name" value="HisKA"/>
    <property type="match status" value="1"/>
</dbReference>
<dbReference type="GO" id="GO:0000155">
    <property type="term" value="F:phosphorelay sensor kinase activity"/>
    <property type="evidence" value="ECO:0007669"/>
    <property type="project" value="InterPro"/>
</dbReference>
<name>K9HGD5_9PROT</name>
<dbReference type="Gene3D" id="1.10.287.130">
    <property type="match status" value="1"/>
</dbReference>
<dbReference type="InterPro" id="IPR004358">
    <property type="entry name" value="Sig_transdc_His_kin-like_C"/>
</dbReference>
<feature type="domain" description="Histidine kinase" evidence="6">
    <location>
        <begin position="149"/>
        <end position="369"/>
    </location>
</feature>
<evidence type="ECO:0000259" key="6">
    <source>
        <dbReference type="PROSITE" id="PS50109"/>
    </source>
</evidence>
<keyword evidence="3" id="KW-0597">Phosphoprotein</keyword>
<dbReference type="InterPro" id="IPR005467">
    <property type="entry name" value="His_kinase_dom"/>
</dbReference>
<dbReference type="EMBL" id="ANHY01000018">
    <property type="protein sequence ID" value="EKV27666.1"/>
    <property type="molecule type" value="Genomic_DNA"/>
</dbReference>
<keyword evidence="8" id="KW-1185">Reference proteome</keyword>
<evidence type="ECO:0000256" key="5">
    <source>
        <dbReference type="ARBA" id="ARBA00022777"/>
    </source>
</evidence>
<dbReference type="GO" id="GO:0007234">
    <property type="term" value="P:osmosensory signaling via phosphorelay pathway"/>
    <property type="evidence" value="ECO:0007669"/>
    <property type="project" value="TreeGrafter"/>
</dbReference>
<dbReference type="SUPFAM" id="SSF55874">
    <property type="entry name" value="ATPase domain of HSP90 chaperone/DNA topoisomerase II/histidine kinase"/>
    <property type="match status" value="1"/>
</dbReference>
<evidence type="ECO:0000256" key="3">
    <source>
        <dbReference type="ARBA" id="ARBA00022553"/>
    </source>
</evidence>
<dbReference type="GO" id="GO:0000156">
    <property type="term" value="F:phosphorelay response regulator activity"/>
    <property type="evidence" value="ECO:0007669"/>
    <property type="project" value="TreeGrafter"/>
</dbReference>
<proteinExistence type="predicted"/>
<dbReference type="InterPro" id="IPR036097">
    <property type="entry name" value="HisK_dim/P_sf"/>
</dbReference>
<comment type="catalytic activity">
    <reaction evidence="1">
        <text>ATP + protein L-histidine = ADP + protein N-phospho-L-histidine.</text>
        <dbReference type="EC" id="2.7.13.3"/>
    </reaction>
</comment>
<dbReference type="PANTHER" id="PTHR42878">
    <property type="entry name" value="TWO-COMPONENT HISTIDINE KINASE"/>
    <property type="match status" value="1"/>
</dbReference>
<dbReference type="InterPro" id="IPR003661">
    <property type="entry name" value="HisK_dim/P_dom"/>
</dbReference>
<dbReference type="PRINTS" id="PR00344">
    <property type="entry name" value="BCTRLSENSOR"/>
</dbReference>
<dbReference type="EC" id="2.7.13.3" evidence="2"/>
<evidence type="ECO:0000313" key="8">
    <source>
        <dbReference type="Proteomes" id="UP000009881"/>
    </source>
</evidence>
<dbReference type="InterPro" id="IPR050351">
    <property type="entry name" value="BphY/WalK/GraS-like"/>
</dbReference>
<dbReference type="GO" id="GO:0030295">
    <property type="term" value="F:protein kinase activator activity"/>
    <property type="evidence" value="ECO:0007669"/>
    <property type="project" value="TreeGrafter"/>
</dbReference>
<keyword evidence="5" id="KW-0418">Kinase</keyword>
<evidence type="ECO:0000313" key="7">
    <source>
        <dbReference type="EMBL" id="EKV27666.1"/>
    </source>
</evidence>
<gene>
    <name evidence="7" type="ORF">C882_1261</name>
</gene>
<organism evidence="7 8">
    <name type="scientific">Caenispirillum salinarum AK4</name>
    <dbReference type="NCBI Taxonomy" id="1238182"/>
    <lineage>
        <taxon>Bacteria</taxon>
        <taxon>Pseudomonadati</taxon>
        <taxon>Pseudomonadota</taxon>
        <taxon>Alphaproteobacteria</taxon>
        <taxon>Rhodospirillales</taxon>
        <taxon>Novispirillaceae</taxon>
        <taxon>Caenispirillum</taxon>
    </lineage>
</organism>
<dbReference type="AlphaFoldDB" id="K9HGD5"/>
<comment type="caution">
    <text evidence="7">The sequence shown here is derived from an EMBL/GenBank/DDBJ whole genome shotgun (WGS) entry which is preliminary data.</text>
</comment>
<dbReference type="CDD" id="cd00075">
    <property type="entry name" value="HATPase"/>
    <property type="match status" value="1"/>
</dbReference>
<dbReference type="SMART" id="SM00387">
    <property type="entry name" value="HATPase_c"/>
    <property type="match status" value="1"/>
</dbReference>
<dbReference type="Pfam" id="PF02518">
    <property type="entry name" value="HATPase_c"/>
    <property type="match status" value="1"/>
</dbReference>
<accession>K9HGD5</accession>
<dbReference type="PROSITE" id="PS50109">
    <property type="entry name" value="HIS_KIN"/>
    <property type="match status" value="1"/>
</dbReference>
<dbReference type="Proteomes" id="UP000009881">
    <property type="component" value="Unassembled WGS sequence"/>
</dbReference>
<dbReference type="STRING" id="1238182.C882_1261"/>